<name>A0AAD5MIF4_PARTN</name>
<reference evidence="4" key="1">
    <citation type="submission" date="2021-06" db="EMBL/GenBank/DDBJ databases">
        <title>Parelaphostrongylus tenuis whole genome reference sequence.</title>
        <authorList>
            <person name="Garwood T.J."/>
            <person name="Larsen P.A."/>
            <person name="Fountain-Jones N.M."/>
            <person name="Garbe J.R."/>
            <person name="Macchietto M.G."/>
            <person name="Kania S.A."/>
            <person name="Gerhold R.W."/>
            <person name="Richards J.E."/>
            <person name="Wolf T.M."/>
        </authorList>
    </citation>
    <scope>NUCLEOTIDE SEQUENCE</scope>
    <source>
        <strain evidence="4">MNPRO001-30</strain>
        <tissue evidence="4">Meninges</tissue>
    </source>
</reference>
<dbReference type="GO" id="GO:0004792">
    <property type="term" value="F:thiosulfate-cyanide sulfurtransferase activity"/>
    <property type="evidence" value="ECO:0007669"/>
    <property type="project" value="TreeGrafter"/>
</dbReference>
<sequence length="280" mass="31878">MVTKKLSIVDGGFDQWTRNGFEVSQADVRLPHGNWTAKDNIALNNIKFEEMEAKEGEKQYMDQTDKINFLDSRIRGQFNGTQDTGLDPYRVAGSNIPGFKNIPAAELVDENGVMKSPEEIRQYFRVVRKIFDRMRELNPHLTHFERVIATPPRPSLCAYPNQTRQVLVADSCDRTYREKLYANGYQKDQPVVTICNTGMQAAMLAYAIDIALPGVSPRVYNGSLKEMELRDPKKYPVVGNIYRTDVLVRVPSVPHIVLSTLIYPLARYQDAIDFKILCNS</sequence>
<dbReference type="EMBL" id="JAHQIW010000723">
    <property type="protein sequence ID" value="KAJ1349716.1"/>
    <property type="molecule type" value="Genomic_DNA"/>
</dbReference>
<keyword evidence="5" id="KW-1185">Reference proteome</keyword>
<dbReference type="PROSITE" id="PS50206">
    <property type="entry name" value="RHODANESE_3"/>
    <property type="match status" value="1"/>
</dbReference>
<proteinExistence type="predicted"/>
<evidence type="ECO:0000256" key="2">
    <source>
        <dbReference type="ARBA" id="ARBA00022737"/>
    </source>
</evidence>
<comment type="caution">
    <text evidence="4">The sequence shown here is derived from an EMBL/GenBank/DDBJ whole genome shotgun (WGS) entry which is preliminary data.</text>
</comment>
<accession>A0AAD5MIF4</accession>
<keyword evidence="2" id="KW-0677">Repeat</keyword>
<dbReference type="SUPFAM" id="SSF52821">
    <property type="entry name" value="Rhodanese/Cell cycle control phosphatase"/>
    <property type="match status" value="2"/>
</dbReference>
<dbReference type="SMART" id="SM00450">
    <property type="entry name" value="RHOD"/>
    <property type="match status" value="1"/>
</dbReference>
<keyword evidence="1" id="KW-0808">Transferase</keyword>
<evidence type="ECO:0000313" key="5">
    <source>
        <dbReference type="Proteomes" id="UP001196413"/>
    </source>
</evidence>
<evidence type="ECO:0000259" key="3">
    <source>
        <dbReference type="PROSITE" id="PS50206"/>
    </source>
</evidence>
<evidence type="ECO:0000256" key="1">
    <source>
        <dbReference type="ARBA" id="ARBA00022679"/>
    </source>
</evidence>
<gene>
    <name evidence="4" type="ORF">KIN20_005340</name>
</gene>
<organism evidence="4 5">
    <name type="scientific">Parelaphostrongylus tenuis</name>
    <name type="common">Meningeal worm</name>
    <dbReference type="NCBI Taxonomy" id="148309"/>
    <lineage>
        <taxon>Eukaryota</taxon>
        <taxon>Metazoa</taxon>
        <taxon>Ecdysozoa</taxon>
        <taxon>Nematoda</taxon>
        <taxon>Chromadorea</taxon>
        <taxon>Rhabditida</taxon>
        <taxon>Rhabditina</taxon>
        <taxon>Rhabditomorpha</taxon>
        <taxon>Strongyloidea</taxon>
        <taxon>Metastrongylidae</taxon>
        <taxon>Parelaphostrongylus</taxon>
    </lineage>
</organism>
<feature type="domain" description="Rhodanese" evidence="3">
    <location>
        <begin position="63"/>
        <end position="236"/>
    </location>
</feature>
<dbReference type="PANTHER" id="PTHR11364">
    <property type="entry name" value="THIOSULFATE SULFERTANSFERASE"/>
    <property type="match status" value="1"/>
</dbReference>
<dbReference type="GO" id="GO:0005739">
    <property type="term" value="C:mitochondrion"/>
    <property type="evidence" value="ECO:0007669"/>
    <property type="project" value="TreeGrafter"/>
</dbReference>
<evidence type="ECO:0000313" key="4">
    <source>
        <dbReference type="EMBL" id="KAJ1349716.1"/>
    </source>
</evidence>
<dbReference type="Gene3D" id="3.40.250.10">
    <property type="entry name" value="Rhodanese-like domain"/>
    <property type="match status" value="1"/>
</dbReference>
<dbReference type="InterPro" id="IPR001763">
    <property type="entry name" value="Rhodanese-like_dom"/>
</dbReference>
<dbReference type="Proteomes" id="UP001196413">
    <property type="component" value="Unassembled WGS sequence"/>
</dbReference>
<protein>
    <recommendedName>
        <fullName evidence="3">Rhodanese domain-containing protein</fullName>
    </recommendedName>
</protein>
<dbReference type="AlphaFoldDB" id="A0AAD5MIF4"/>
<dbReference type="InterPro" id="IPR036873">
    <property type="entry name" value="Rhodanese-like_dom_sf"/>
</dbReference>
<dbReference type="PANTHER" id="PTHR11364:SF7">
    <property type="entry name" value="THIOSULFATE SULFURTRANSFERASE MPST-1-RELATED"/>
    <property type="match status" value="1"/>
</dbReference>
<dbReference type="InterPro" id="IPR045078">
    <property type="entry name" value="TST/MPST-like"/>
</dbReference>